<sequence length="348" mass="35398">MTRRLLRLAAAVVAVAALVAGCAPGAAAPATSSAPAAEPTPSATVERTTVRIASLKGPTTMGLVRLMDEAARGAARHDYQVTVYGTPDEVLPKVLHGDVDVALLPANLAAVLDAKTTGTPAAIQVAAINTLGVLHVVEVGDTVHSLSDLRGRTVYSTGKGATPQLVLEHLLDLTGLDPAADLSVQYLSEATEVAARLAAEPGAVAVLPQPYVTVVAGQVPGARAALDLTEEWAAVEPDSQLVTGVVVVRAAFATEHAAAFEEFLDDYAESTAFTNEHPDEAGELIAAAGIVPAAAVATKAIPGSHITYVDGAEMRHSLAGYLAVLHAADPASVGGALPDDGFYYGADG</sequence>
<dbReference type="eggNOG" id="COG0715">
    <property type="taxonomic scope" value="Bacteria"/>
</dbReference>
<dbReference type="AlphaFoldDB" id="F4H593"/>
<dbReference type="PANTHER" id="PTHR30024">
    <property type="entry name" value="ALIPHATIC SULFONATES-BINDING PROTEIN-RELATED"/>
    <property type="match status" value="1"/>
</dbReference>
<evidence type="ECO:0000313" key="3">
    <source>
        <dbReference type="Proteomes" id="UP000008460"/>
    </source>
</evidence>
<feature type="chain" id="PRO_5039724886" description="Sulfonate/nitrate/taurine transporter substrate-binding protein" evidence="1">
    <location>
        <begin position="29"/>
        <end position="348"/>
    </location>
</feature>
<reference evidence="2 3" key="1">
    <citation type="submission" date="2011-04" db="EMBL/GenBank/DDBJ databases">
        <title>Complete sequence of Cellulomonas fimi ATCC 484.</title>
        <authorList>
            <consortium name="US DOE Joint Genome Institute"/>
            <person name="Lucas S."/>
            <person name="Han J."/>
            <person name="Lapidus A."/>
            <person name="Cheng J.-F."/>
            <person name="Goodwin L."/>
            <person name="Pitluck S."/>
            <person name="Peters L."/>
            <person name="Chertkov O."/>
            <person name="Detter J.C."/>
            <person name="Han C."/>
            <person name="Tapia R."/>
            <person name="Land M."/>
            <person name="Hauser L."/>
            <person name="Kyrpides N."/>
            <person name="Ivanova N."/>
            <person name="Ovchinnikova G."/>
            <person name="Pagani I."/>
            <person name="Mead D."/>
            <person name="Brumm P."/>
            <person name="Woyke T."/>
        </authorList>
    </citation>
    <scope>NUCLEOTIDE SEQUENCE [LARGE SCALE GENOMIC DNA]</scope>
    <source>
        <strain evidence="3">ATCC 484 / DSM 20113 / JCM 1341 / NBRC 15513 / NCIMB 8980 / NCTC 7547</strain>
    </source>
</reference>
<dbReference type="InterPro" id="IPR027024">
    <property type="entry name" value="UCP027386_ABC_sbc_TM0202"/>
</dbReference>
<dbReference type="Proteomes" id="UP000008460">
    <property type="component" value="Chromosome"/>
</dbReference>
<dbReference type="PROSITE" id="PS51257">
    <property type="entry name" value="PROKAR_LIPOPROTEIN"/>
    <property type="match status" value="1"/>
</dbReference>
<keyword evidence="1" id="KW-0732">Signal</keyword>
<feature type="signal peptide" evidence="1">
    <location>
        <begin position="1"/>
        <end position="28"/>
    </location>
</feature>
<dbReference type="HOGENOM" id="CLU_062584_0_0_11"/>
<evidence type="ECO:0000256" key="1">
    <source>
        <dbReference type="SAM" id="SignalP"/>
    </source>
</evidence>
<accession>F4H593</accession>
<dbReference type="STRING" id="590998.Celf_2574"/>
<dbReference type="Gene3D" id="3.40.190.10">
    <property type="entry name" value="Periplasmic binding protein-like II"/>
    <property type="match status" value="2"/>
</dbReference>
<evidence type="ECO:0000313" key="2">
    <source>
        <dbReference type="EMBL" id="AEE46699.1"/>
    </source>
</evidence>
<dbReference type="EMBL" id="CP002666">
    <property type="protein sequence ID" value="AEE46699.1"/>
    <property type="molecule type" value="Genomic_DNA"/>
</dbReference>
<dbReference type="PIRSF" id="PIRSF027386">
    <property type="entry name" value="UCP027386_ABC_sbc_TM0202"/>
    <property type="match status" value="1"/>
</dbReference>
<protein>
    <recommendedName>
        <fullName evidence="4">Sulfonate/nitrate/taurine transporter substrate-binding protein</fullName>
    </recommendedName>
</protein>
<gene>
    <name evidence="2" type="ordered locus">Celf_2574</name>
</gene>
<dbReference type="SUPFAM" id="SSF53850">
    <property type="entry name" value="Periplasmic binding protein-like II"/>
    <property type="match status" value="1"/>
</dbReference>
<name>F4H593_CELFA</name>
<proteinExistence type="predicted"/>
<dbReference type="PANTHER" id="PTHR30024:SF46">
    <property type="entry name" value="ABC TRANSPORTER, SUBSTRATE-BINDING LIPOPROTEIN"/>
    <property type="match status" value="1"/>
</dbReference>
<dbReference type="Pfam" id="PF12974">
    <property type="entry name" value="Phosphonate-bd"/>
    <property type="match status" value="1"/>
</dbReference>
<keyword evidence="3" id="KW-1185">Reference proteome</keyword>
<evidence type="ECO:0008006" key="4">
    <source>
        <dbReference type="Google" id="ProtNLM"/>
    </source>
</evidence>
<dbReference type="KEGG" id="cfi:Celf_2574"/>
<organism evidence="2 3">
    <name type="scientific">Cellulomonas fimi (strain ATCC 484 / DSM 20113 / JCM 1341 / CCUG 24087 / LMG 16345 / NBRC 15513 / NCIMB 8980 / NCTC 7547 / NRS-133)</name>
    <dbReference type="NCBI Taxonomy" id="590998"/>
    <lineage>
        <taxon>Bacteria</taxon>
        <taxon>Bacillati</taxon>
        <taxon>Actinomycetota</taxon>
        <taxon>Actinomycetes</taxon>
        <taxon>Micrococcales</taxon>
        <taxon>Cellulomonadaceae</taxon>
        <taxon>Cellulomonas</taxon>
    </lineage>
</organism>